<feature type="region of interest" description="Disordered" evidence="1">
    <location>
        <begin position="342"/>
        <end position="437"/>
    </location>
</feature>
<feature type="compositionally biased region" description="Polar residues" evidence="1">
    <location>
        <begin position="96"/>
        <end position="110"/>
    </location>
</feature>
<gene>
    <name evidence="2" type="ORF">SMAC_00064</name>
</gene>
<feature type="region of interest" description="Disordered" evidence="1">
    <location>
        <begin position="580"/>
        <end position="600"/>
    </location>
</feature>
<sequence length="600" mass="64592">MKPDDVRSILGATKQIGSYYSNNDDAMDLDPVDPAFALALNNLYNITPSRPKPPPSQPRIPREVLQRVAANIKEVEKALKLPEGVQGAQEPPSTPPNQSVAPGQDNNVQPSPVDVDALLKSLKNTLDNLPDDLPDYLPDELPNPTPGVLTVHKLFHFLRATPPTVGFVIPNSERQIWYRPTQQDYVTLHANPKGVANLVGVYLENPDYLTSYLTDGCGFVQGWILYDQGQWCTCRYDDKKNRFVTRGGSETAALDVGFRTPWAPECGGKGAGLSGEVVQFRGSSPGGDIVKIMRAWTQTEQLQQAGDGPGPLTPNGPDPELEGQDGIDYTVNSQAVLWDIDSRLPGSTAMSPTRKSKRRRGDEEVDEAGEMSKRPRVILEKRRHLPDGPSSLHDPFVDGPSASVPLPARDPSSDAGDHMMLGNDEDVGPSAAPAAPQNAPHVGTANNGTVHNNMQAPQQPQSINPPAGGIPPAAIAQIRAQIAAKNFGPGNLPPRATVAEVLAIWAVQNRTFPESPGDLPKGQYCGTCKNPRRPPAAKNKNKCERCSALHIAIRELNFERGWCTAEGCDGHVGFPRPRKPSGPVLHGVSDAGKTAAATRC</sequence>
<evidence type="ECO:0000256" key="1">
    <source>
        <dbReference type="SAM" id="MobiDB-lite"/>
    </source>
</evidence>
<accession>F7VK21</accession>
<dbReference type="HOGENOM" id="CLU_455055_0_0_1"/>
<dbReference type="OMA" id="IWYRPTQ"/>
<comment type="caution">
    <text evidence="2">The sequence shown here is derived from an EMBL/GenBank/DDBJ whole genome shotgun (WGS) entry which is preliminary data.</text>
</comment>
<organism evidence="2 3">
    <name type="scientific">Sordaria macrospora (strain ATCC MYA-333 / DSM 997 / K(L3346) / K-hell)</name>
    <dbReference type="NCBI Taxonomy" id="771870"/>
    <lineage>
        <taxon>Eukaryota</taxon>
        <taxon>Fungi</taxon>
        <taxon>Dikarya</taxon>
        <taxon>Ascomycota</taxon>
        <taxon>Pezizomycotina</taxon>
        <taxon>Sordariomycetes</taxon>
        <taxon>Sordariomycetidae</taxon>
        <taxon>Sordariales</taxon>
        <taxon>Sordariaceae</taxon>
        <taxon>Sordaria</taxon>
    </lineage>
</organism>
<feature type="region of interest" description="Disordered" evidence="1">
    <location>
        <begin position="302"/>
        <end position="326"/>
    </location>
</feature>
<dbReference type="AlphaFoldDB" id="F7VK21"/>
<proteinExistence type="predicted"/>
<dbReference type="OrthoDB" id="4582556at2759"/>
<dbReference type="VEuPathDB" id="FungiDB:SMAC_00064"/>
<keyword evidence="3" id="KW-1185">Reference proteome</keyword>
<feature type="region of interest" description="Disordered" evidence="1">
    <location>
        <begin position="82"/>
        <end position="112"/>
    </location>
</feature>
<dbReference type="EMBL" id="CABT02000001">
    <property type="protein sequence ID" value="CCC05848.1"/>
    <property type="molecule type" value="Genomic_DNA"/>
</dbReference>
<feature type="compositionally biased region" description="Basic and acidic residues" evidence="1">
    <location>
        <begin position="370"/>
        <end position="380"/>
    </location>
</feature>
<name>F7VK21_SORMK</name>
<reference evidence="2 3" key="1">
    <citation type="journal article" date="2010" name="PLoS Genet.">
        <title>De novo assembly of a 40 Mb eukaryotic genome from short sequence reads: Sordaria macrospora, a model organism for fungal morphogenesis.</title>
        <authorList>
            <person name="Nowrousian M."/>
            <person name="Stajich J."/>
            <person name="Chu M."/>
            <person name="Engh I."/>
            <person name="Espagne E."/>
            <person name="Halliday K."/>
            <person name="Kamerewerd J."/>
            <person name="Kempken F."/>
            <person name="Knab B."/>
            <person name="Kuo H.C."/>
            <person name="Osiewacz H.D."/>
            <person name="Poeggeler S."/>
            <person name="Read N."/>
            <person name="Seiler S."/>
            <person name="Smith K."/>
            <person name="Zickler D."/>
            <person name="Kueck U."/>
            <person name="Freitag M."/>
        </authorList>
    </citation>
    <scope>NUCLEOTIDE SEQUENCE [LARGE SCALE GENOMIC DNA]</scope>
    <source>
        <strain evidence="3">ATCC MYA-333 / DSM 997 / K(L3346) / K-hell</strain>
        <tissue evidence="2">Mycelium</tissue>
    </source>
</reference>
<evidence type="ECO:0000313" key="3">
    <source>
        <dbReference type="Proteomes" id="UP000001881"/>
    </source>
</evidence>
<protein>
    <submittedName>
        <fullName evidence="2">WGS project CABT00000000 data, contig 2.1</fullName>
    </submittedName>
</protein>
<dbReference type="Proteomes" id="UP000001881">
    <property type="component" value="Unassembled WGS sequence"/>
</dbReference>
<dbReference type="eggNOG" id="ENOG502RJZ9">
    <property type="taxonomic scope" value="Eukaryota"/>
</dbReference>
<dbReference type="InParanoid" id="F7VK21"/>
<evidence type="ECO:0000313" key="2">
    <source>
        <dbReference type="EMBL" id="CCC05848.1"/>
    </source>
</evidence>